<dbReference type="SUPFAM" id="SSF53756">
    <property type="entry name" value="UDP-Glycosyltransferase/glycogen phosphorylase"/>
    <property type="match status" value="1"/>
</dbReference>
<dbReference type="AlphaFoldDB" id="A0A2G8T4E2"/>
<keyword evidence="4" id="KW-0808">Transferase</keyword>
<dbReference type="OrthoDB" id="9810950at2"/>
<evidence type="ECO:0000256" key="4">
    <source>
        <dbReference type="ARBA" id="ARBA00022679"/>
    </source>
</evidence>
<dbReference type="Gene3D" id="3.40.50.2000">
    <property type="entry name" value="Glycogen Phosphorylase B"/>
    <property type="match status" value="1"/>
</dbReference>
<dbReference type="GO" id="GO:0016020">
    <property type="term" value="C:membrane"/>
    <property type="evidence" value="ECO:0007669"/>
    <property type="project" value="UniProtKB-SubCell"/>
</dbReference>
<comment type="caution">
    <text evidence="7">The sequence shown here is derived from an EMBL/GenBank/DDBJ whole genome shotgun (WGS) entry which is preliminary data.</text>
</comment>
<evidence type="ECO:0000256" key="3">
    <source>
        <dbReference type="ARBA" id="ARBA00022676"/>
    </source>
</evidence>
<organism evidence="7 8">
    <name type="scientific">Massilia psychrophila</name>
    <dbReference type="NCBI Taxonomy" id="1603353"/>
    <lineage>
        <taxon>Bacteria</taxon>
        <taxon>Pseudomonadati</taxon>
        <taxon>Pseudomonadota</taxon>
        <taxon>Betaproteobacteria</taxon>
        <taxon>Burkholderiales</taxon>
        <taxon>Oxalobacteraceae</taxon>
        <taxon>Telluria group</taxon>
        <taxon>Massilia</taxon>
    </lineage>
</organism>
<evidence type="ECO:0000259" key="5">
    <source>
        <dbReference type="Pfam" id="PF04101"/>
    </source>
</evidence>
<dbReference type="Pfam" id="PF06925">
    <property type="entry name" value="MGDG_synth"/>
    <property type="match status" value="1"/>
</dbReference>
<evidence type="ECO:0000256" key="2">
    <source>
        <dbReference type="ARBA" id="ARBA00006962"/>
    </source>
</evidence>
<reference evidence="7 8" key="1">
    <citation type="submission" date="2017-10" db="EMBL/GenBank/DDBJ databases">
        <title>Massilia psychrophilum sp. nov., a novel purple-pigmented bacterium isolated from Tianshan glacier, Xinjiang Municipality, China.</title>
        <authorList>
            <person name="Wang H."/>
        </authorList>
    </citation>
    <scope>NUCLEOTIDE SEQUENCE [LARGE SCALE GENOMIC DNA]</scope>
    <source>
        <strain evidence="7 8">JCM 30813</strain>
    </source>
</reference>
<evidence type="ECO:0000256" key="1">
    <source>
        <dbReference type="ARBA" id="ARBA00004370"/>
    </source>
</evidence>
<evidence type="ECO:0000259" key="6">
    <source>
        <dbReference type="Pfam" id="PF06925"/>
    </source>
</evidence>
<name>A0A2G8T4E2_9BURK</name>
<sequence length="379" mass="42065">MTHPRILVLSASAGTGHTRAAEALRSYASAEQSSIEATHLDALQFVTPWLRFVYTDAYIFLVRHAPALWRYIYRTTNLARHEGFGHRIRRWAERMSSRSLLAEIARQKPDLIICTHFFPAELLSRLLAAGDADYPVWVQVTDFDLHRMWVHNHMAGYFAPNDEVAFRMREQGIAADRIFVTGIPIMPAFAEPLDRSTCARELGISPDRATVLLLGGGAGFGFGSVREIAECLLELKENFHIIALAGKDKAMLAELHQLAIEYPDRLVAQGYTRQIERLMACADLVVTKPGGLTAAESLAMGLPMIVIAPIPGQEEHNANFLLERGVALKAFDMATLKYRVGYLLSHDARLAAMRAKASSLARPDAAHRVLAIALQRATQ</sequence>
<dbReference type="InterPro" id="IPR050519">
    <property type="entry name" value="Glycosyltransf_28_UgtP"/>
</dbReference>
<comment type="similarity">
    <text evidence="2">Belongs to the glycosyltransferase 28 family.</text>
</comment>
<dbReference type="InterPro" id="IPR009695">
    <property type="entry name" value="Diacylglyc_glucosyltr_N"/>
</dbReference>
<dbReference type="Proteomes" id="UP000228593">
    <property type="component" value="Unassembled WGS sequence"/>
</dbReference>
<dbReference type="InterPro" id="IPR007235">
    <property type="entry name" value="Glyco_trans_28_C"/>
</dbReference>
<accession>A0A2G8T4E2</accession>
<dbReference type="RefSeq" id="WP_099914998.1">
    <property type="nucleotide sequence ID" value="NZ_BMHS01000008.1"/>
</dbReference>
<comment type="subcellular location">
    <subcellularLocation>
        <location evidence="1">Membrane</location>
    </subcellularLocation>
</comment>
<proteinExistence type="inferred from homology"/>
<dbReference type="GO" id="GO:0016758">
    <property type="term" value="F:hexosyltransferase activity"/>
    <property type="evidence" value="ECO:0007669"/>
    <property type="project" value="InterPro"/>
</dbReference>
<keyword evidence="3" id="KW-0328">Glycosyltransferase</keyword>
<dbReference type="PANTHER" id="PTHR43025:SF3">
    <property type="entry name" value="MONOGALACTOSYLDIACYLGLYCEROL SYNTHASE 1, CHLOROPLASTIC"/>
    <property type="match status" value="1"/>
</dbReference>
<keyword evidence="8" id="KW-1185">Reference proteome</keyword>
<dbReference type="PANTHER" id="PTHR43025">
    <property type="entry name" value="MONOGALACTOSYLDIACYLGLYCEROL SYNTHASE"/>
    <property type="match status" value="1"/>
</dbReference>
<gene>
    <name evidence="7" type="ORF">CR103_05455</name>
</gene>
<evidence type="ECO:0000313" key="7">
    <source>
        <dbReference type="EMBL" id="PIL40894.1"/>
    </source>
</evidence>
<dbReference type="Pfam" id="PF04101">
    <property type="entry name" value="Glyco_tran_28_C"/>
    <property type="match status" value="1"/>
</dbReference>
<dbReference type="EMBL" id="PDOB01000005">
    <property type="protein sequence ID" value="PIL40894.1"/>
    <property type="molecule type" value="Genomic_DNA"/>
</dbReference>
<protein>
    <submittedName>
        <fullName evidence="7">Galactosyldiacylglycerol synthase</fullName>
    </submittedName>
</protein>
<feature type="domain" description="Diacylglycerol glucosyltransferase N-terminal" evidence="6">
    <location>
        <begin position="17"/>
        <end position="185"/>
    </location>
</feature>
<evidence type="ECO:0000313" key="8">
    <source>
        <dbReference type="Proteomes" id="UP000228593"/>
    </source>
</evidence>
<feature type="domain" description="Glycosyl transferase family 28 C-terminal" evidence="5">
    <location>
        <begin position="210"/>
        <end position="368"/>
    </location>
</feature>
<dbReference type="GO" id="GO:0009247">
    <property type="term" value="P:glycolipid biosynthetic process"/>
    <property type="evidence" value="ECO:0007669"/>
    <property type="project" value="InterPro"/>
</dbReference>